<feature type="transmembrane region" description="Helical" evidence="1">
    <location>
        <begin position="6"/>
        <end position="31"/>
    </location>
</feature>
<gene>
    <name evidence="2" type="ORF">DET45_103173</name>
</gene>
<organism evidence="2 3">
    <name type="scientific">Pseudidiomarina maritima</name>
    <dbReference type="NCBI Taxonomy" id="519453"/>
    <lineage>
        <taxon>Bacteria</taxon>
        <taxon>Pseudomonadati</taxon>
        <taxon>Pseudomonadota</taxon>
        <taxon>Gammaproteobacteria</taxon>
        <taxon>Alteromonadales</taxon>
        <taxon>Idiomarinaceae</taxon>
        <taxon>Pseudidiomarina</taxon>
    </lineage>
</organism>
<keyword evidence="1" id="KW-0472">Membrane</keyword>
<comment type="caution">
    <text evidence="2">The sequence shown here is derived from an EMBL/GenBank/DDBJ whole genome shotgun (WGS) entry which is preliminary data.</text>
</comment>
<keyword evidence="1" id="KW-0812">Transmembrane</keyword>
<reference evidence="2 3" key="1">
    <citation type="submission" date="2018-05" db="EMBL/GenBank/DDBJ databases">
        <title>Freshwater and sediment microbial communities from various areas in North America, analyzing microbe dynamics in response to fracking.</title>
        <authorList>
            <person name="Lamendella R."/>
        </authorList>
    </citation>
    <scope>NUCLEOTIDE SEQUENCE [LARGE SCALE GENOMIC DNA]</scope>
    <source>
        <strain evidence="2 3">125B1</strain>
    </source>
</reference>
<keyword evidence="3" id="KW-1185">Reference proteome</keyword>
<proteinExistence type="predicted"/>
<dbReference type="RefSeq" id="WP_257119960.1">
    <property type="nucleotide sequence ID" value="NZ_QGTT01000003.1"/>
</dbReference>
<dbReference type="EMBL" id="QGTT01000003">
    <property type="protein sequence ID" value="PWW14481.1"/>
    <property type="molecule type" value="Genomic_DNA"/>
</dbReference>
<evidence type="ECO:0000313" key="2">
    <source>
        <dbReference type="EMBL" id="PWW14481.1"/>
    </source>
</evidence>
<name>A0A317QA43_9GAMM</name>
<accession>A0A317QA43</accession>
<dbReference type="AlphaFoldDB" id="A0A317QA43"/>
<evidence type="ECO:0000313" key="3">
    <source>
        <dbReference type="Proteomes" id="UP000246964"/>
    </source>
</evidence>
<keyword evidence="1" id="KW-1133">Transmembrane helix</keyword>
<evidence type="ECO:0000256" key="1">
    <source>
        <dbReference type="SAM" id="Phobius"/>
    </source>
</evidence>
<sequence>MLISAEWLQGLILSCLVLAAVAPLVLLLLWVRDWRQQGLW</sequence>
<dbReference type="Proteomes" id="UP000246964">
    <property type="component" value="Unassembled WGS sequence"/>
</dbReference>
<protein>
    <submittedName>
        <fullName evidence="2">Uncharacterized protein</fullName>
    </submittedName>
</protein>